<organism evidence="1 2">
    <name type="scientific">Bimuria novae-zelandiae CBS 107.79</name>
    <dbReference type="NCBI Taxonomy" id="1447943"/>
    <lineage>
        <taxon>Eukaryota</taxon>
        <taxon>Fungi</taxon>
        <taxon>Dikarya</taxon>
        <taxon>Ascomycota</taxon>
        <taxon>Pezizomycotina</taxon>
        <taxon>Dothideomycetes</taxon>
        <taxon>Pleosporomycetidae</taxon>
        <taxon>Pleosporales</taxon>
        <taxon>Massarineae</taxon>
        <taxon>Didymosphaeriaceae</taxon>
        <taxon>Bimuria</taxon>
    </lineage>
</organism>
<dbReference type="Proteomes" id="UP000800036">
    <property type="component" value="Unassembled WGS sequence"/>
</dbReference>
<protein>
    <submittedName>
        <fullName evidence="1">Uncharacterized protein</fullName>
    </submittedName>
</protein>
<reference evidence="1" key="1">
    <citation type="journal article" date="2020" name="Stud. Mycol.">
        <title>101 Dothideomycetes genomes: a test case for predicting lifestyles and emergence of pathogens.</title>
        <authorList>
            <person name="Haridas S."/>
            <person name="Albert R."/>
            <person name="Binder M."/>
            <person name="Bloem J."/>
            <person name="Labutti K."/>
            <person name="Salamov A."/>
            <person name="Andreopoulos B."/>
            <person name="Baker S."/>
            <person name="Barry K."/>
            <person name="Bills G."/>
            <person name="Bluhm B."/>
            <person name="Cannon C."/>
            <person name="Castanera R."/>
            <person name="Culley D."/>
            <person name="Daum C."/>
            <person name="Ezra D."/>
            <person name="Gonzalez J."/>
            <person name="Henrissat B."/>
            <person name="Kuo A."/>
            <person name="Liang C."/>
            <person name="Lipzen A."/>
            <person name="Lutzoni F."/>
            <person name="Magnuson J."/>
            <person name="Mondo S."/>
            <person name="Nolan M."/>
            <person name="Ohm R."/>
            <person name="Pangilinan J."/>
            <person name="Park H.-J."/>
            <person name="Ramirez L."/>
            <person name="Alfaro M."/>
            <person name="Sun H."/>
            <person name="Tritt A."/>
            <person name="Yoshinaga Y."/>
            <person name="Zwiers L.-H."/>
            <person name="Turgeon B."/>
            <person name="Goodwin S."/>
            <person name="Spatafora J."/>
            <person name="Crous P."/>
            <person name="Grigoriev I."/>
        </authorList>
    </citation>
    <scope>NUCLEOTIDE SEQUENCE</scope>
    <source>
        <strain evidence="1">CBS 107.79</strain>
    </source>
</reference>
<dbReference type="EMBL" id="ML976686">
    <property type="protein sequence ID" value="KAF1972540.1"/>
    <property type="molecule type" value="Genomic_DNA"/>
</dbReference>
<keyword evidence="2" id="KW-1185">Reference proteome</keyword>
<name>A0A6A5V783_9PLEO</name>
<evidence type="ECO:0000313" key="1">
    <source>
        <dbReference type="EMBL" id="KAF1972540.1"/>
    </source>
</evidence>
<evidence type="ECO:0000313" key="2">
    <source>
        <dbReference type="Proteomes" id="UP000800036"/>
    </source>
</evidence>
<dbReference type="AlphaFoldDB" id="A0A6A5V783"/>
<gene>
    <name evidence="1" type="ORF">BU23DRAFT_569065</name>
</gene>
<sequence>MGFSSFFNNATDTHPTVSALMLNPNEVEVEEVRTLISYVDLVVRVRNQFTIAPCESFIDTVNLYRHNLLFGMEAYAEQLSTSAYNHINKPDTILPAAELEAVIKLPRNNHLYEGAMCRFEGLSFAGKMPESGGVRNVPCREREI</sequence>
<accession>A0A6A5V783</accession>
<proteinExistence type="predicted"/>